<accession>A0A7M7IUY0</accession>
<evidence type="ECO:0000256" key="3">
    <source>
        <dbReference type="ARBA" id="ARBA00022989"/>
    </source>
</evidence>
<dbReference type="GO" id="GO:0016020">
    <property type="term" value="C:membrane"/>
    <property type="evidence" value="ECO:0007669"/>
    <property type="project" value="UniProtKB-SubCell"/>
</dbReference>
<sequence length="198" mass="22666">MYTCITGRKKAAFYFRANAFASELKILIELAICRSELIEIFSMEMLTVEAKKKKTHRVIETEETRKEQQRRSSVTLNLQFSRVTILGIICLACGSPALYGGTHWFLFVASTAFLVTIVWCVIYLISLREALKLPINWILSELINYALYTLLYFTAFVAELASAFWAKHIVAGVFGLLNNVAYAASTYFLYLEWQNSRQ</sequence>
<evidence type="ECO:0000256" key="2">
    <source>
        <dbReference type="ARBA" id="ARBA00022692"/>
    </source>
</evidence>
<dbReference type="KEGG" id="nvi:100114912"/>
<feature type="transmembrane region" description="Helical" evidence="6">
    <location>
        <begin position="104"/>
        <end position="125"/>
    </location>
</feature>
<name>A0A7M7IUY0_NASVI</name>
<dbReference type="GeneID" id="100114912"/>
<dbReference type="RefSeq" id="XP_016844839.2">
    <property type="nucleotide sequence ID" value="XM_016989350.3"/>
</dbReference>
<keyword evidence="9" id="KW-1185">Reference proteome</keyword>
<dbReference type="PROSITE" id="PS51225">
    <property type="entry name" value="MARVEL"/>
    <property type="match status" value="1"/>
</dbReference>
<dbReference type="FunCoup" id="A0A7M7IUY0">
    <property type="interactions" value="75"/>
</dbReference>
<protein>
    <recommendedName>
        <fullName evidence="7">MARVEL domain-containing protein</fullName>
    </recommendedName>
</protein>
<dbReference type="AlphaFoldDB" id="A0A7M7IUY0"/>
<dbReference type="PANTHER" id="PTHR22776">
    <property type="entry name" value="MARVEL-CONTAINING POTENTIAL LIPID RAFT-ASSOCIATED PROTEIN"/>
    <property type="match status" value="1"/>
</dbReference>
<keyword evidence="4 5" id="KW-0472">Membrane</keyword>
<dbReference type="Proteomes" id="UP000002358">
    <property type="component" value="Chromosome 5"/>
</dbReference>
<feature type="transmembrane region" description="Helical" evidence="6">
    <location>
        <begin position="171"/>
        <end position="191"/>
    </location>
</feature>
<keyword evidence="2 5" id="KW-0812">Transmembrane</keyword>
<evidence type="ECO:0000256" key="1">
    <source>
        <dbReference type="ARBA" id="ARBA00004141"/>
    </source>
</evidence>
<reference evidence="8" key="1">
    <citation type="submission" date="2021-01" db="UniProtKB">
        <authorList>
            <consortium name="EnsemblMetazoa"/>
        </authorList>
    </citation>
    <scope>IDENTIFICATION</scope>
</reference>
<comment type="subcellular location">
    <subcellularLocation>
        <location evidence="1">Membrane</location>
        <topology evidence="1">Multi-pass membrane protein</topology>
    </subcellularLocation>
</comment>
<dbReference type="InParanoid" id="A0A7M7IUY0"/>
<dbReference type="EnsemblMetazoa" id="XM_016989350">
    <property type="protein sequence ID" value="XP_016844839"/>
    <property type="gene ID" value="LOC100114912"/>
</dbReference>
<organism evidence="8 9">
    <name type="scientific">Nasonia vitripennis</name>
    <name type="common">Parasitic wasp</name>
    <dbReference type="NCBI Taxonomy" id="7425"/>
    <lineage>
        <taxon>Eukaryota</taxon>
        <taxon>Metazoa</taxon>
        <taxon>Ecdysozoa</taxon>
        <taxon>Arthropoda</taxon>
        <taxon>Hexapoda</taxon>
        <taxon>Insecta</taxon>
        <taxon>Pterygota</taxon>
        <taxon>Neoptera</taxon>
        <taxon>Endopterygota</taxon>
        <taxon>Hymenoptera</taxon>
        <taxon>Apocrita</taxon>
        <taxon>Proctotrupomorpha</taxon>
        <taxon>Chalcidoidea</taxon>
        <taxon>Pteromalidae</taxon>
        <taxon>Pteromalinae</taxon>
        <taxon>Nasonia</taxon>
    </lineage>
</organism>
<feature type="domain" description="MARVEL" evidence="7">
    <location>
        <begin position="73"/>
        <end position="194"/>
    </location>
</feature>
<evidence type="ECO:0000313" key="8">
    <source>
        <dbReference type="EnsemblMetazoa" id="XP_016844839"/>
    </source>
</evidence>
<evidence type="ECO:0000256" key="6">
    <source>
        <dbReference type="SAM" id="Phobius"/>
    </source>
</evidence>
<dbReference type="Pfam" id="PF01284">
    <property type="entry name" value="MARVEL"/>
    <property type="match status" value="1"/>
</dbReference>
<feature type="transmembrane region" description="Helical" evidence="6">
    <location>
        <begin position="80"/>
        <end position="98"/>
    </location>
</feature>
<keyword evidence="3 6" id="KW-1133">Transmembrane helix</keyword>
<dbReference type="PANTHER" id="PTHR22776:SF97">
    <property type="entry name" value="RE01453P"/>
    <property type="match status" value="1"/>
</dbReference>
<dbReference type="InterPro" id="IPR050578">
    <property type="entry name" value="MARVEL-CKLF_proteins"/>
</dbReference>
<evidence type="ECO:0000313" key="9">
    <source>
        <dbReference type="Proteomes" id="UP000002358"/>
    </source>
</evidence>
<evidence type="ECO:0000256" key="4">
    <source>
        <dbReference type="ARBA" id="ARBA00023136"/>
    </source>
</evidence>
<evidence type="ECO:0000256" key="5">
    <source>
        <dbReference type="PROSITE-ProRule" id="PRU00581"/>
    </source>
</evidence>
<proteinExistence type="predicted"/>
<dbReference type="OrthoDB" id="6258237at2759"/>
<feature type="transmembrane region" description="Helical" evidence="6">
    <location>
        <begin position="145"/>
        <end position="165"/>
    </location>
</feature>
<evidence type="ECO:0000259" key="7">
    <source>
        <dbReference type="PROSITE" id="PS51225"/>
    </source>
</evidence>
<dbReference type="InterPro" id="IPR008253">
    <property type="entry name" value="Marvel"/>
</dbReference>